<keyword evidence="2" id="KW-1185">Reference proteome</keyword>
<sequence>EVTNDKELKCKIEVDELHKDKATELQNKFVVFSPHEEAYEFLKFLIPIKKIGQRNVIMAYRKPENVFKFLDARKNPVEIEIDITNND</sequence>
<evidence type="ECO:0000313" key="2">
    <source>
        <dbReference type="Proteomes" id="UP000789366"/>
    </source>
</evidence>
<comment type="caution">
    <text evidence="1">The sequence shown here is derived from an EMBL/GenBank/DDBJ whole genome shotgun (WGS) entry which is preliminary data.</text>
</comment>
<dbReference type="Proteomes" id="UP000789366">
    <property type="component" value="Unassembled WGS sequence"/>
</dbReference>
<feature type="non-terminal residue" evidence="1">
    <location>
        <position position="1"/>
    </location>
</feature>
<accession>A0ACA9RFP4</accession>
<proteinExistence type="predicted"/>
<feature type="non-terminal residue" evidence="1">
    <location>
        <position position="87"/>
    </location>
</feature>
<protein>
    <submittedName>
        <fullName evidence="1">4520_t:CDS:1</fullName>
    </submittedName>
</protein>
<name>A0ACA9RFP4_9GLOM</name>
<evidence type="ECO:0000313" key="1">
    <source>
        <dbReference type="EMBL" id="CAG8791055.1"/>
    </source>
</evidence>
<dbReference type="EMBL" id="CAJVPW010069133">
    <property type="protein sequence ID" value="CAG8791055.1"/>
    <property type="molecule type" value="Genomic_DNA"/>
</dbReference>
<gene>
    <name evidence="1" type="ORF">SPELUC_LOCUS17234</name>
</gene>
<reference evidence="1" key="1">
    <citation type="submission" date="2021-06" db="EMBL/GenBank/DDBJ databases">
        <authorList>
            <person name="Kallberg Y."/>
            <person name="Tangrot J."/>
            <person name="Rosling A."/>
        </authorList>
    </citation>
    <scope>NUCLEOTIDE SEQUENCE</scope>
    <source>
        <strain evidence="1">28 12/20/2015</strain>
    </source>
</reference>
<organism evidence="1 2">
    <name type="scientific">Cetraspora pellucida</name>
    <dbReference type="NCBI Taxonomy" id="1433469"/>
    <lineage>
        <taxon>Eukaryota</taxon>
        <taxon>Fungi</taxon>
        <taxon>Fungi incertae sedis</taxon>
        <taxon>Mucoromycota</taxon>
        <taxon>Glomeromycotina</taxon>
        <taxon>Glomeromycetes</taxon>
        <taxon>Diversisporales</taxon>
        <taxon>Gigasporaceae</taxon>
        <taxon>Cetraspora</taxon>
    </lineage>
</organism>